<dbReference type="GeneID" id="84593364"/>
<feature type="region of interest" description="Disordered" evidence="1">
    <location>
        <begin position="92"/>
        <end position="164"/>
    </location>
</feature>
<name>A0AAJ8BRV7_ASPNG</name>
<dbReference type="VEuPathDB" id="FungiDB:An16g03210"/>
<dbReference type="RefSeq" id="XP_059602727.1">
    <property type="nucleotide sequence ID" value="XM_059745029.1"/>
</dbReference>
<gene>
    <name evidence="2" type="ORF">An16g03210</name>
</gene>
<accession>A0AAJ8BRV7</accession>
<dbReference type="AlphaFoldDB" id="A0AAJ8BRV7"/>
<reference evidence="2" key="1">
    <citation type="submission" date="2025-02" db="EMBL/GenBank/DDBJ databases">
        <authorList>
            <consortium name="NCBI Genome Project"/>
        </authorList>
    </citation>
    <scope>NUCLEOTIDE SEQUENCE</scope>
</reference>
<organism evidence="2">
    <name type="scientific">Aspergillus niger</name>
    <dbReference type="NCBI Taxonomy" id="5061"/>
    <lineage>
        <taxon>Eukaryota</taxon>
        <taxon>Fungi</taxon>
        <taxon>Dikarya</taxon>
        <taxon>Ascomycota</taxon>
        <taxon>Pezizomycotina</taxon>
        <taxon>Eurotiomycetes</taxon>
        <taxon>Eurotiomycetidae</taxon>
        <taxon>Eurotiales</taxon>
        <taxon>Aspergillaceae</taxon>
        <taxon>Aspergillus</taxon>
        <taxon>Aspergillus subgen. Circumdati</taxon>
    </lineage>
</organism>
<proteinExistence type="predicted"/>
<reference evidence="2" key="2">
    <citation type="submission" date="2025-08" db="UniProtKB">
        <authorList>
            <consortium name="RefSeq"/>
        </authorList>
    </citation>
    <scope>IDENTIFICATION</scope>
</reference>
<evidence type="ECO:0000313" key="2">
    <source>
        <dbReference type="RefSeq" id="XP_059602727.1"/>
    </source>
</evidence>
<sequence>MATPFFTNQNTDFKEYSRLLLHNTPIPLDQNPEQLASNQKHLLSIKYFQKHSSPQTISKATSATRMRTLPRQLMVRRMMASVIPIRSDCTIGQDIPPVVKTEPQSSDPRQHRSSRSEFPMGHAEPAEVGVGRTSLIEKLSKSGRGQSTAAQRGNLKLKQSKQSI</sequence>
<evidence type="ECO:0000256" key="1">
    <source>
        <dbReference type="SAM" id="MobiDB-lite"/>
    </source>
</evidence>
<dbReference type="KEGG" id="ang:An16g03210"/>
<protein>
    <submittedName>
        <fullName evidence="2">Uncharacterized protein</fullName>
    </submittedName>
</protein>